<dbReference type="Gene3D" id="3.40.50.1820">
    <property type="entry name" value="alpha/beta hydrolase"/>
    <property type="match status" value="1"/>
</dbReference>
<protein>
    <recommendedName>
        <fullName evidence="1">KANL3/Tex30 alpha/beta hydrolase-like domain-containing protein</fullName>
    </recommendedName>
</protein>
<dbReference type="Proteomes" id="UP000799750">
    <property type="component" value="Unassembled WGS sequence"/>
</dbReference>
<feature type="non-terminal residue" evidence="2">
    <location>
        <position position="217"/>
    </location>
</feature>
<dbReference type="InterPro" id="IPR026555">
    <property type="entry name" value="NSL3/Tex30"/>
</dbReference>
<dbReference type="OrthoDB" id="6415022at2759"/>
<keyword evidence="3" id="KW-1185">Reference proteome</keyword>
<dbReference type="SUPFAM" id="SSF53474">
    <property type="entry name" value="alpha/beta-Hydrolases"/>
    <property type="match status" value="1"/>
</dbReference>
<dbReference type="InterPro" id="IPR046879">
    <property type="entry name" value="KANL3/Tex30_Abhydrolase"/>
</dbReference>
<dbReference type="PANTHER" id="PTHR13136:SF11">
    <property type="entry name" value="TESTIS-EXPRESSED PROTEIN 30"/>
    <property type="match status" value="1"/>
</dbReference>
<gene>
    <name evidence="2" type="ORF">BU16DRAFT_437927</name>
</gene>
<reference evidence="2" key="1">
    <citation type="journal article" date="2020" name="Stud. Mycol.">
        <title>101 Dothideomycetes genomes: a test case for predicting lifestyles and emergence of pathogens.</title>
        <authorList>
            <person name="Haridas S."/>
            <person name="Albert R."/>
            <person name="Binder M."/>
            <person name="Bloem J."/>
            <person name="Labutti K."/>
            <person name="Salamov A."/>
            <person name="Andreopoulos B."/>
            <person name="Baker S."/>
            <person name="Barry K."/>
            <person name="Bills G."/>
            <person name="Bluhm B."/>
            <person name="Cannon C."/>
            <person name="Castanera R."/>
            <person name="Culley D."/>
            <person name="Daum C."/>
            <person name="Ezra D."/>
            <person name="Gonzalez J."/>
            <person name="Henrissat B."/>
            <person name="Kuo A."/>
            <person name="Liang C."/>
            <person name="Lipzen A."/>
            <person name="Lutzoni F."/>
            <person name="Magnuson J."/>
            <person name="Mondo S."/>
            <person name="Nolan M."/>
            <person name="Ohm R."/>
            <person name="Pangilinan J."/>
            <person name="Park H.-J."/>
            <person name="Ramirez L."/>
            <person name="Alfaro M."/>
            <person name="Sun H."/>
            <person name="Tritt A."/>
            <person name="Yoshinaga Y."/>
            <person name="Zwiers L.-H."/>
            <person name="Turgeon B."/>
            <person name="Goodwin S."/>
            <person name="Spatafora J."/>
            <person name="Crous P."/>
            <person name="Grigoriev I."/>
        </authorList>
    </citation>
    <scope>NUCLEOTIDE SEQUENCE</scope>
    <source>
        <strain evidence="2">CBS 269.34</strain>
    </source>
</reference>
<sequence>KPIPCLRHCPSNVSPSLIFTHGAGGDLSAPAVVDFSTGFTAISPLLCFEGSSNLASRASAFAAVIAKEESSTHGFAGALGGRSLGARAAVVAATELFKEGRRAPWLVLVSYPLNGPKGDVRDEILLALPKEAEVLFISGSRDGMCDLAQLNEVRAKMEAKSQLVVVRGADHGMHVTPKKATSAVGEETGMVAAEWLSEELSFLTDIEIWWDQEEGNV</sequence>
<name>A0A6A6R8N7_9PEZI</name>
<proteinExistence type="predicted"/>
<evidence type="ECO:0000259" key="1">
    <source>
        <dbReference type="Pfam" id="PF20408"/>
    </source>
</evidence>
<dbReference type="InterPro" id="IPR029058">
    <property type="entry name" value="AB_hydrolase_fold"/>
</dbReference>
<evidence type="ECO:0000313" key="2">
    <source>
        <dbReference type="EMBL" id="KAF2501165.1"/>
    </source>
</evidence>
<dbReference type="AlphaFoldDB" id="A0A6A6R8N7"/>
<feature type="non-terminal residue" evidence="2">
    <location>
        <position position="1"/>
    </location>
</feature>
<accession>A0A6A6R8N7</accession>
<feature type="domain" description="KANL3/Tex30 alpha/beta hydrolase-like" evidence="1">
    <location>
        <begin position="60"/>
        <end position="180"/>
    </location>
</feature>
<dbReference type="Pfam" id="PF20408">
    <property type="entry name" value="Abhydrolase_11"/>
    <property type="match status" value="1"/>
</dbReference>
<organism evidence="2 3">
    <name type="scientific">Lophium mytilinum</name>
    <dbReference type="NCBI Taxonomy" id="390894"/>
    <lineage>
        <taxon>Eukaryota</taxon>
        <taxon>Fungi</taxon>
        <taxon>Dikarya</taxon>
        <taxon>Ascomycota</taxon>
        <taxon>Pezizomycotina</taxon>
        <taxon>Dothideomycetes</taxon>
        <taxon>Pleosporomycetidae</taxon>
        <taxon>Mytilinidiales</taxon>
        <taxon>Mytilinidiaceae</taxon>
        <taxon>Lophium</taxon>
    </lineage>
</organism>
<dbReference type="EMBL" id="MU004182">
    <property type="protein sequence ID" value="KAF2501165.1"/>
    <property type="molecule type" value="Genomic_DNA"/>
</dbReference>
<dbReference type="PANTHER" id="PTHR13136">
    <property type="entry name" value="TESTIS DEVELOPMENT PROTEIN PRTD"/>
    <property type="match status" value="1"/>
</dbReference>
<evidence type="ECO:0000313" key="3">
    <source>
        <dbReference type="Proteomes" id="UP000799750"/>
    </source>
</evidence>